<dbReference type="InterPro" id="IPR019734">
    <property type="entry name" value="TPR_rpt"/>
</dbReference>
<dbReference type="PANTHER" id="PTHR12558:SF13">
    <property type="entry name" value="CELL DIVISION CYCLE PROTEIN 27 HOMOLOG"/>
    <property type="match status" value="1"/>
</dbReference>
<dbReference type="PANTHER" id="PTHR12558">
    <property type="entry name" value="CELL DIVISION CYCLE 16,23,27"/>
    <property type="match status" value="1"/>
</dbReference>
<dbReference type="RefSeq" id="WP_196415718.1">
    <property type="nucleotide sequence ID" value="NZ_JADQTO010000009.1"/>
</dbReference>
<dbReference type="EMBL" id="JADQTO010000009">
    <property type="protein sequence ID" value="MBG0563948.1"/>
    <property type="molecule type" value="Genomic_DNA"/>
</dbReference>
<sequence>MRHVAKLLAFAVLGVGLIVVAGVVLSPRDDGRSGAAPAMARETDPIAAAQSRLQRLPRDWTTWAELGMAYVQRARVTGDPADYPRAQQALERSLEVRPEQNAAALTGLGALAAARHDFPLALRHGQAAVAVDPYRAAALGVVADALTELGRYPEAFDTVQRMVDLRPDTASYARASYTWELRGDLPRANDAMLRALEAAANPQDAVFARYHLGELAYAAGDLETAATHFAEGSRFDPRYPPLRAGQARVRAARGDTATAVAEFQAIVASVPNPSYAAELGDLLVATGQEAAGARQYALARAGWTGSAEPESVLFAADQRDPGAVEQARKLYARQPGYAAADALAWALRSAGQPAAALVKADEALRLGTRSAMLHYHRGMILADLGRDAAARDALNTALRLNPHFSIRHAATARATLASLGGAR</sequence>
<dbReference type="InterPro" id="IPR013105">
    <property type="entry name" value="TPR_2"/>
</dbReference>
<feature type="repeat" description="TPR" evidence="3">
    <location>
        <begin position="371"/>
        <end position="404"/>
    </location>
</feature>
<evidence type="ECO:0000256" key="2">
    <source>
        <dbReference type="ARBA" id="ARBA00022803"/>
    </source>
</evidence>
<dbReference type="Pfam" id="PF13432">
    <property type="entry name" value="TPR_16"/>
    <property type="match status" value="2"/>
</dbReference>
<protein>
    <submittedName>
        <fullName evidence="4">Tetratricopeptide repeat protein</fullName>
    </submittedName>
</protein>
<dbReference type="SMART" id="SM00028">
    <property type="entry name" value="TPR"/>
    <property type="match status" value="5"/>
</dbReference>
<dbReference type="Proteomes" id="UP000598146">
    <property type="component" value="Unassembled WGS sequence"/>
</dbReference>
<evidence type="ECO:0000313" key="5">
    <source>
        <dbReference type="Proteomes" id="UP000598146"/>
    </source>
</evidence>
<dbReference type="Pfam" id="PF07719">
    <property type="entry name" value="TPR_2"/>
    <property type="match status" value="1"/>
</dbReference>
<evidence type="ECO:0000313" key="4">
    <source>
        <dbReference type="EMBL" id="MBG0563948.1"/>
    </source>
</evidence>
<dbReference type="InterPro" id="IPR011990">
    <property type="entry name" value="TPR-like_helical_dom_sf"/>
</dbReference>
<gene>
    <name evidence="4" type="ORF">I4J89_21105</name>
</gene>
<organism evidence="4 5">
    <name type="scientific">Actinoplanes aureus</name>
    <dbReference type="NCBI Taxonomy" id="2792083"/>
    <lineage>
        <taxon>Bacteria</taxon>
        <taxon>Bacillati</taxon>
        <taxon>Actinomycetota</taxon>
        <taxon>Actinomycetes</taxon>
        <taxon>Micromonosporales</taxon>
        <taxon>Micromonosporaceae</taxon>
        <taxon>Actinoplanes</taxon>
    </lineage>
</organism>
<proteinExistence type="predicted"/>
<accession>A0A931CB90</accession>
<reference evidence="4" key="1">
    <citation type="submission" date="2020-11" db="EMBL/GenBank/DDBJ databases">
        <title>Isolation and identification of active actinomycetes.</title>
        <authorList>
            <person name="Sun X."/>
        </authorList>
    </citation>
    <scope>NUCLEOTIDE SEQUENCE</scope>
    <source>
        <strain evidence="4">NEAU-A11</strain>
    </source>
</reference>
<dbReference type="PROSITE" id="PS50005">
    <property type="entry name" value="TPR"/>
    <property type="match status" value="2"/>
</dbReference>
<evidence type="ECO:0000256" key="3">
    <source>
        <dbReference type="PROSITE-ProRule" id="PRU00339"/>
    </source>
</evidence>
<keyword evidence="1" id="KW-0677">Repeat</keyword>
<dbReference type="Gene3D" id="1.25.40.10">
    <property type="entry name" value="Tetratricopeptide repeat domain"/>
    <property type="match status" value="3"/>
</dbReference>
<comment type="caution">
    <text evidence="4">The sequence shown here is derived from an EMBL/GenBank/DDBJ whole genome shotgun (WGS) entry which is preliminary data.</text>
</comment>
<evidence type="ECO:0000256" key="1">
    <source>
        <dbReference type="ARBA" id="ARBA00022737"/>
    </source>
</evidence>
<dbReference type="SUPFAM" id="SSF48452">
    <property type="entry name" value="TPR-like"/>
    <property type="match status" value="2"/>
</dbReference>
<name>A0A931CB90_9ACTN</name>
<keyword evidence="5" id="KW-1185">Reference proteome</keyword>
<feature type="repeat" description="TPR" evidence="3">
    <location>
        <begin position="136"/>
        <end position="169"/>
    </location>
</feature>
<dbReference type="AlphaFoldDB" id="A0A931CB90"/>
<keyword evidence="2 3" id="KW-0802">TPR repeat</keyword>